<gene>
    <name evidence="1" type="ORF">VAE063_30003</name>
</gene>
<dbReference type="Proteomes" id="UP001152658">
    <property type="component" value="Unassembled WGS sequence"/>
</dbReference>
<protein>
    <submittedName>
        <fullName evidence="1">Uncharacterized protein</fullName>
    </submittedName>
</protein>
<accession>A0ABM9FM05</accession>
<organism evidence="1 2">
    <name type="scientific">Vibrio aestuarianus</name>
    <dbReference type="NCBI Taxonomy" id="28171"/>
    <lineage>
        <taxon>Bacteria</taxon>
        <taxon>Pseudomonadati</taxon>
        <taxon>Pseudomonadota</taxon>
        <taxon>Gammaproteobacteria</taxon>
        <taxon>Vibrionales</taxon>
        <taxon>Vibrionaceae</taxon>
        <taxon>Vibrio</taxon>
    </lineage>
</organism>
<proteinExistence type="predicted"/>
<comment type="caution">
    <text evidence="1">The sequence shown here is derived from an EMBL/GenBank/DDBJ whole genome shotgun (WGS) entry which is preliminary data.</text>
</comment>
<evidence type="ECO:0000313" key="2">
    <source>
        <dbReference type="Proteomes" id="UP001152658"/>
    </source>
</evidence>
<dbReference type="EMBL" id="CALYLK010000075">
    <property type="protein sequence ID" value="CAH8206815.1"/>
    <property type="molecule type" value="Genomic_DNA"/>
</dbReference>
<name>A0ABM9FM05_9VIBR</name>
<sequence>MFQLLTTLNEINFNTISEKLNTKKMVLEGETYCDSYIWQWVSCLTCASQGVYHRFLTNHAS</sequence>
<keyword evidence="2" id="KW-1185">Reference proteome</keyword>
<reference evidence="1" key="1">
    <citation type="submission" date="2022-06" db="EMBL/GenBank/DDBJ databases">
        <authorList>
            <person name="Goudenege D."/>
            <person name="Le Roux F."/>
        </authorList>
    </citation>
    <scope>NUCLEOTIDE SEQUENCE</scope>
    <source>
        <strain evidence="1">12-063</strain>
    </source>
</reference>
<evidence type="ECO:0000313" key="1">
    <source>
        <dbReference type="EMBL" id="CAH8206815.1"/>
    </source>
</evidence>